<name>A0A1W2CES1_9FLAO</name>
<dbReference type="CDD" id="cd04730">
    <property type="entry name" value="NPD_like"/>
    <property type="match status" value="1"/>
</dbReference>
<dbReference type="AlphaFoldDB" id="A0A1W2CES1"/>
<dbReference type="PANTHER" id="PTHR32332:SF20">
    <property type="entry name" value="2-NITROPROPANE DIOXYGENASE-LIKE PROTEIN"/>
    <property type="match status" value="1"/>
</dbReference>
<evidence type="ECO:0000256" key="3">
    <source>
        <dbReference type="ARBA" id="ARBA00023002"/>
    </source>
</evidence>
<dbReference type="Proteomes" id="UP000192360">
    <property type="component" value="Unassembled WGS sequence"/>
</dbReference>
<dbReference type="InterPro" id="IPR013785">
    <property type="entry name" value="Aldolase_TIM"/>
</dbReference>
<dbReference type="InterPro" id="IPR004136">
    <property type="entry name" value="NMO"/>
</dbReference>
<evidence type="ECO:0000256" key="1">
    <source>
        <dbReference type="ARBA" id="ARBA00022630"/>
    </source>
</evidence>
<reference evidence="4 5" key="1">
    <citation type="submission" date="2017-04" db="EMBL/GenBank/DDBJ databases">
        <authorList>
            <person name="Afonso C.L."/>
            <person name="Miller P.J."/>
            <person name="Scott M.A."/>
            <person name="Spackman E."/>
            <person name="Goraichik I."/>
            <person name="Dimitrov K.M."/>
            <person name="Suarez D.L."/>
            <person name="Swayne D.E."/>
        </authorList>
    </citation>
    <scope>NUCLEOTIDE SEQUENCE [LARGE SCALE GENOMIC DNA]</scope>
    <source>
        <strain evidence="4 5">DSM 21164</strain>
    </source>
</reference>
<evidence type="ECO:0000313" key="4">
    <source>
        <dbReference type="EMBL" id="SMC83649.1"/>
    </source>
</evidence>
<dbReference type="EMBL" id="FWXO01000006">
    <property type="protein sequence ID" value="SMC83649.1"/>
    <property type="molecule type" value="Genomic_DNA"/>
</dbReference>
<dbReference type="STRING" id="504486.SAMN05660703_2926"/>
<keyword evidence="1" id="KW-0285">Flavoprotein</keyword>
<dbReference type="Pfam" id="PF03060">
    <property type="entry name" value="NMO"/>
    <property type="match status" value="2"/>
</dbReference>
<keyword evidence="2" id="KW-0288">FMN</keyword>
<sequence length="321" mass="34578">MAPGLYHNMTNRITSLFNIKYPIIQGGMIWASGWRLASAVSNAGGLGIIGAGSMYPEVLREHILKCQQATNKPFAVNVPMLYPDLDKLMDIIVTLGVKIVFTSAGNPKTWTAYLKDKNITVVHVVSSLKFALKAQEAGVDAIVAEGFEAGGHNGRDETTTLTLIPAVKEHIKIPLIAAGGIATGSAMLAVMVLGADGVQVGSRFVASDEASSHQSFKNKIVEISEGDTQLTLKELAPVRLIKNKFYNDIQALYQKGATAEELKILLGRARAKHGMFEGDMEEGELEIGQVSAIIHEIKPAAMIIADIMKEFTMAKSFVAKL</sequence>
<proteinExistence type="predicted"/>
<keyword evidence="3" id="KW-0560">Oxidoreductase</keyword>
<dbReference type="Gene3D" id="3.20.20.70">
    <property type="entry name" value="Aldolase class I"/>
    <property type="match status" value="1"/>
</dbReference>
<evidence type="ECO:0000256" key="2">
    <source>
        <dbReference type="ARBA" id="ARBA00022643"/>
    </source>
</evidence>
<keyword evidence="5" id="KW-1185">Reference proteome</keyword>
<accession>A0A1W2CES1</accession>
<dbReference type="GO" id="GO:0018580">
    <property type="term" value="F:nitronate monooxygenase activity"/>
    <property type="evidence" value="ECO:0007669"/>
    <property type="project" value="InterPro"/>
</dbReference>
<dbReference type="SUPFAM" id="SSF51412">
    <property type="entry name" value="Inosine monophosphate dehydrogenase (IMPDH)"/>
    <property type="match status" value="1"/>
</dbReference>
<gene>
    <name evidence="4" type="ORF">SAMN05660703_2926</name>
</gene>
<dbReference type="PANTHER" id="PTHR32332">
    <property type="entry name" value="2-NITROPROPANE DIOXYGENASE"/>
    <property type="match status" value="1"/>
</dbReference>
<organism evidence="4 5">
    <name type="scientific">Cellulophaga tyrosinoxydans</name>
    <dbReference type="NCBI Taxonomy" id="504486"/>
    <lineage>
        <taxon>Bacteria</taxon>
        <taxon>Pseudomonadati</taxon>
        <taxon>Bacteroidota</taxon>
        <taxon>Flavobacteriia</taxon>
        <taxon>Flavobacteriales</taxon>
        <taxon>Flavobacteriaceae</taxon>
        <taxon>Cellulophaga</taxon>
    </lineage>
</organism>
<protein>
    <submittedName>
        <fullName evidence="4">Enoyl-[acyl-carrier protein] reductase II</fullName>
    </submittedName>
</protein>
<evidence type="ECO:0000313" key="5">
    <source>
        <dbReference type="Proteomes" id="UP000192360"/>
    </source>
</evidence>